<dbReference type="Pfam" id="PF16016">
    <property type="entry name" value="VASt"/>
    <property type="match status" value="1"/>
</dbReference>
<dbReference type="CDD" id="cd13220">
    <property type="entry name" value="PH-GRAM_GRAMDC"/>
    <property type="match status" value="1"/>
</dbReference>
<keyword evidence="3 7" id="KW-0812">Transmembrane</keyword>
<dbReference type="Pfam" id="PF02893">
    <property type="entry name" value="GRAM"/>
    <property type="match status" value="1"/>
</dbReference>
<dbReference type="PANTHER" id="PTHR23319:SF4">
    <property type="entry name" value="GRAM DOMAIN CONTAINING 1B, ISOFORM E"/>
    <property type="match status" value="1"/>
</dbReference>
<dbReference type="OrthoDB" id="2162691at2759"/>
<feature type="compositionally biased region" description="Basic residues" evidence="6">
    <location>
        <begin position="562"/>
        <end position="571"/>
    </location>
</feature>
<feature type="compositionally biased region" description="Pro residues" evidence="6">
    <location>
        <begin position="1"/>
        <end position="11"/>
    </location>
</feature>
<feature type="compositionally biased region" description="Polar residues" evidence="6">
    <location>
        <begin position="223"/>
        <end position="234"/>
    </location>
</feature>
<evidence type="ECO:0000313" key="10">
    <source>
        <dbReference type="Proteomes" id="UP000799436"/>
    </source>
</evidence>
<feature type="compositionally biased region" description="Basic residues" evidence="6">
    <location>
        <begin position="80"/>
        <end position="90"/>
    </location>
</feature>
<feature type="compositionally biased region" description="Polar residues" evidence="6">
    <location>
        <begin position="96"/>
        <end position="107"/>
    </location>
</feature>
<feature type="compositionally biased region" description="Acidic residues" evidence="6">
    <location>
        <begin position="752"/>
        <end position="779"/>
    </location>
</feature>
<feature type="transmembrane region" description="Helical" evidence="7">
    <location>
        <begin position="1081"/>
        <end position="1102"/>
    </location>
</feature>
<evidence type="ECO:0000259" key="8">
    <source>
        <dbReference type="PROSITE" id="PS51778"/>
    </source>
</evidence>
<dbReference type="GO" id="GO:0032934">
    <property type="term" value="F:sterol binding"/>
    <property type="evidence" value="ECO:0007669"/>
    <property type="project" value="TreeGrafter"/>
</dbReference>
<evidence type="ECO:0000256" key="5">
    <source>
        <dbReference type="ARBA" id="ARBA00023136"/>
    </source>
</evidence>
<gene>
    <name evidence="9" type="ORF">EJ03DRAFT_328115</name>
</gene>
<feature type="compositionally biased region" description="Polar residues" evidence="6">
    <location>
        <begin position="21"/>
        <end position="31"/>
    </location>
</feature>
<dbReference type="EMBL" id="ML995842">
    <property type="protein sequence ID" value="KAF2768633.1"/>
    <property type="molecule type" value="Genomic_DNA"/>
</dbReference>
<evidence type="ECO:0000313" key="9">
    <source>
        <dbReference type="EMBL" id="KAF2768633.1"/>
    </source>
</evidence>
<comment type="similarity">
    <text evidence="2">Belongs to the YSP2 family.</text>
</comment>
<dbReference type="Gene3D" id="2.30.29.30">
    <property type="entry name" value="Pleckstrin-homology domain (PH domain)/Phosphotyrosine-binding domain (PTB)"/>
    <property type="match status" value="1"/>
</dbReference>
<feature type="domain" description="VASt" evidence="8">
    <location>
        <begin position="857"/>
        <end position="1028"/>
    </location>
</feature>
<comment type="subcellular location">
    <subcellularLocation>
        <location evidence="1">Membrane</location>
        <topology evidence="1">Single-pass membrane protein</topology>
    </subcellularLocation>
</comment>
<name>A0A6G1L6S0_9PEZI</name>
<evidence type="ECO:0000256" key="6">
    <source>
        <dbReference type="SAM" id="MobiDB-lite"/>
    </source>
</evidence>
<keyword evidence="4 7" id="KW-1133">Transmembrane helix</keyword>
<dbReference type="GO" id="GO:0120015">
    <property type="term" value="F:sterol transfer activity"/>
    <property type="evidence" value="ECO:0007669"/>
    <property type="project" value="TreeGrafter"/>
</dbReference>
<feature type="region of interest" description="Disordered" evidence="6">
    <location>
        <begin position="522"/>
        <end position="579"/>
    </location>
</feature>
<evidence type="ECO:0000256" key="7">
    <source>
        <dbReference type="SAM" id="Phobius"/>
    </source>
</evidence>
<dbReference type="PROSITE" id="PS51778">
    <property type="entry name" value="VAST"/>
    <property type="match status" value="1"/>
</dbReference>
<dbReference type="InterPro" id="IPR004182">
    <property type="entry name" value="GRAM"/>
</dbReference>
<dbReference type="SMART" id="SM00568">
    <property type="entry name" value="GRAM"/>
    <property type="match status" value="1"/>
</dbReference>
<feature type="compositionally biased region" description="Low complexity" evidence="6">
    <location>
        <begin position="169"/>
        <end position="186"/>
    </location>
</feature>
<dbReference type="GO" id="GO:0005739">
    <property type="term" value="C:mitochondrion"/>
    <property type="evidence" value="ECO:0007669"/>
    <property type="project" value="TreeGrafter"/>
</dbReference>
<dbReference type="PANTHER" id="PTHR23319">
    <property type="entry name" value="GRAM DOMAIN CONTAINING 1B, ISOFORM E"/>
    <property type="match status" value="1"/>
</dbReference>
<dbReference type="InterPro" id="IPR051482">
    <property type="entry name" value="Cholesterol_transport"/>
</dbReference>
<proteinExistence type="inferred from homology"/>
<feature type="compositionally biased region" description="Low complexity" evidence="6">
    <location>
        <begin position="118"/>
        <end position="132"/>
    </location>
</feature>
<dbReference type="AlphaFoldDB" id="A0A6G1L6S0"/>
<feature type="compositionally biased region" description="Polar residues" evidence="6">
    <location>
        <begin position="797"/>
        <end position="808"/>
    </location>
</feature>
<dbReference type="GO" id="GO:0005886">
    <property type="term" value="C:plasma membrane"/>
    <property type="evidence" value="ECO:0007669"/>
    <property type="project" value="TreeGrafter"/>
</dbReference>
<dbReference type="GO" id="GO:0140268">
    <property type="term" value="C:endoplasmic reticulum-plasma membrane contact site"/>
    <property type="evidence" value="ECO:0007669"/>
    <property type="project" value="TreeGrafter"/>
</dbReference>
<feature type="region of interest" description="Disordered" evidence="6">
    <location>
        <begin position="1"/>
        <end position="357"/>
    </location>
</feature>
<feature type="compositionally biased region" description="Polar residues" evidence="6">
    <location>
        <begin position="522"/>
        <end position="537"/>
    </location>
</feature>
<feature type="compositionally biased region" description="Basic and acidic residues" evidence="6">
    <location>
        <begin position="48"/>
        <end position="72"/>
    </location>
</feature>
<keyword evidence="10" id="KW-1185">Reference proteome</keyword>
<protein>
    <recommendedName>
        <fullName evidence="8">VASt domain-containing protein</fullName>
    </recommendedName>
</protein>
<dbReference type="GO" id="GO:0032366">
    <property type="term" value="P:intracellular sterol transport"/>
    <property type="evidence" value="ECO:0007669"/>
    <property type="project" value="TreeGrafter"/>
</dbReference>
<dbReference type="InterPro" id="IPR011993">
    <property type="entry name" value="PH-like_dom_sf"/>
</dbReference>
<dbReference type="GO" id="GO:0032541">
    <property type="term" value="C:cortical endoplasmic reticulum"/>
    <property type="evidence" value="ECO:0007669"/>
    <property type="project" value="TreeGrafter"/>
</dbReference>
<dbReference type="InterPro" id="IPR031968">
    <property type="entry name" value="VASt"/>
</dbReference>
<evidence type="ECO:0000256" key="2">
    <source>
        <dbReference type="ARBA" id="ARBA00006582"/>
    </source>
</evidence>
<evidence type="ECO:0000256" key="4">
    <source>
        <dbReference type="ARBA" id="ARBA00022989"/>
    </source>
</evidence>
<dbReference type="GO" id="GO:0005789">
    <property type="term" value="C:endoplasmic reticulum membrane"/>
    <property type="evidence" value="ECO:0007669"/>
    <property type="project" value="TreeGrafter"/>
</dbReference>
<sequence>MSAAAPTPPRGPLSKLRRNKGSANNSTTSLSAPVDGDDSSASGGLRASMEDAVGKLKDKAGRRKSVDDRSNGDEGGGSRRLTKLLPRNRKKDGLSPQRTRSGDSRTVSLLEIRNYSQTSLLDDSGHSSLLTDDTSDVEGYLPRPTLSPHQSHSGLLTLPSPEINAQARPVATVTSTSPSGSTTSVPQIIEPVDSSILPPPRPANRSPSPSRLGKFFRPRSRAGSVSSQTPNQSGEGAPEELAPDPEVSIPVQQHSTAPSVKDLQDLPLITPIRSADRRPETPDQLPPARISTTSLPATPPNFVETPTTLVTPPTPTDASRDSGTFPDKKLTGPPPKRRSLNSVESIRHRRAQSANLPSKLSNSITASLMPTVEETKTPGGTLTQPTSATGFFSSFFSVAQKAADQLSSNINTSAATQSKSKAIAVEPVEGGEEVIPGIQSRSDTVEGNKDRRPATETLGKGNLSLSQLGIAEDDDSTPMGSVVDLPQQIHTGIDGDGSKKAEEEAAARAVSVAYEKPIQNAVSQATGRPVSVSSTDRLTLDKTPPRSGADPLQRSGSVRSKLSGRRRRHRASSATTATEGGMSTLAAAIKSSSAALANPATGGQGHRLTGFAVASNKRNKEFHSLFRSVPEDDYLIEDYSAALQKDILLHGRLYVSESHICFSSNILGWVTNLVIGFDEVVSVEKKSTAVIFPNAIVIQTLQARHTFASFVARDSTYELLIGIWKISHPNLKSSLNGVTLDDAGTGDKTEVAEPEASDVETGDGTDDEVYDEDDDDDDVGSFTDAGKAPSMAGSDIGEQTLSRKTSSMPLAAPAQPNGVATKTPEAAEAVVSAATGGSNAPGPQTHAPTECSDQATHYDRHLTDTTIPAPLGKIYSLIYGPESGTFMRKWFVDDQKSRDLNWSDSYLSQDNKTVVFDYIKPINAPVGPKQTKCITTITLVDFDLEKAVTVDCSTATPDVPSGSAFTTKTRYCLMWGPNNSTRMIANCTIEWTGKSWLKGPIEKGANDGQIEYVKALIAALKSVVSAKAPAKSATGKKLKRKGTKSSDPDIAVVPAAVVAEAKASDWGLLEPFHHILEPIMAVVRLFVTSETIIAVLFCLLLYTWMTQPRSSGTSLRHAGHTASERLAAYEEIWRREESELWNWLEDRTGVDHLYAAPDSGQERQKVLRERDVGSKLGDERMSERQMDDAIRVTEEKLEALKSAVARKKNKGGDKG</sequence>
<reference evidence="9" key="1">
    <citation type="journal article" date="2020" name="Stud. Mycol.">
        <title>101 Dothideomycetes genomes: a test case for predicting lifestyles and emergence of pathogens.</title>
        <authorList>
            <person name="Haridas S."/>
            <person name="Albert R."/>
            <person name="Binder M."/>
            <person name="Bloem J."/>
            <person name="Labutti K."/>
            <person name="Salamov A."/>
            <person name="Andreopoulos B."/>
            <person name="Baker S."/>
            <person name="Barry K."/>
            <person name="Bills G."/>
            <person name="Bluhm B."/>
            <person name="Cannon C."/>
            <person name="Castanera R."/>
            <person name="Culley D."/>
            <person name="Daum C."/>
            <person name="Ezra D."/>
            <person name="Gonzalez J."/>
            <person name="Henrissat B."/>
            <person name="Kuo A."/>
            <person name="Liang C."/>
            <person name="Lipzen A."/>
            <person name="Lutzoni F."/>
            <person name="Magnuson J."/>
            <person name="Mondo S."/>
            <person name="Nolan M."/>
            <person name="Ohm R."/>
            <person name="Pangilinan J."/>
            <person name="Park H.-J."/>
            <person name="Ramirez L."/>
            <person name="Alfaro M."/>
            <person name="Sun H."/>
            <person name="Tritt A."/>
            <person name="Yoshinaga Y."/>
            <person name="Zwiers L.-H."/>
            <person name="Turgeon B."/>
            <person name="Goodwin S."/>
            <person name="Spatafora J."/>
            <person name="Crous P."/>
            <person name="Grigoriev I."/>
        </authorList>
    </citation>
    <scope>NUCLEOTIDE SEQUENCE</scope>
    <source>
        <strain evidence="9">CBS 116005</strain>
    </source>
</reference>
<evidence type="ECO:0000256" key="3">
    <source>
        <dbReference type="ARBA" id="ARBA00022692"/>
    </source>
</evidence>
<keyword evidence="5 7" id="KW-0472">Membrane</keyword>
<feature type="region of interest" description="Disordered" evidence="6">
    <location>
        <begin position="1164"/>
        <end position="1187"/>
    </location>
</feature>
<feature type="region of interest" description="Disordered" evidence="6">
    <location>
        <begin position="742"/>
        <end position="823"/>
    </location>
</feature>
<dbReference type="Proteomes" id="UP000799436">
    <property type="component" value="Unassembled WGS sequence"/>
</dbReference>
<accession>A0A6G1L6S0</accession>
<evidence type="ECO:0000256" key="1">
    <source>
        <dbReference type="ARBA" id="ARBA00004167"/>
    </source>
</evidence>
<organism evidence="9 10">
    <name type="scientific">Teratosphaeria nubilosa</name>
    <dbReference type="NCBI Taxonomy" id="161662"/>
    <lineage>
        <taxon>Eukaryota</taxon>
        <taxon>Fungi</taxon>
        <taxon>Dikarya</taxon>
        <taxon>Ascomycota</taxon>
        <taxon>Pezizomycotina</taxon>
        <taxon>Dothideomycetes</taxon>
        <taxon>Dothideomycetidae</taxon>
        <taxon>Mycosphaerellales</taxon>
        <taxon>Teratosphaeriaceae</taxon>
        <taxon>Teratosphaeria</taxon>
    </lineage>
</organism>